<dbReference type="Proteomes" id="UP000001542">
    <property type="component" value="Unassembled WGS sequence"/>
</dbReference>
<evidence type="ECO:0000313" key="1">
    <source>
        <dbReference type="EMBL" id="EAY05583.1"/>
    </source>
</evidence>
<keyword evidence="2" id="KW-1185">Reference proteome</keyword>
<reference evidence="1" key="2">
    <citation type="journal article" date="2007" name="Science">
        <title>Draft genome sequence of the sexually transmitted pathogen Trichomonas vaginalis.</title>
        <authorList>
            <person name="Carlton J.M."/>
            <person name="Hirt R.P."/>
            <person name="Silva J.C."/>
            <person name="Delcher A.L."/>
            <person name="Schatz M."/>
            <person name="Zhao Q."/>
            <person name="Wortman J.R."/>
            <person name="Bidwell S.L."/>
            <person name="Alsmark U.C.M."/>
            <person name="Besteiro S."/>
            <person name="Sicheritz-Ponten T."/>
            <person name="Noel C.J."/>
            <person name="Dacks J.B."/>
            <person name="Foster P.G."/>
            <person name="Simillion C."/>
            <person name="Van de Peer Y."/>
            <person name="Miranda-Saavedra D."/>
            <person name="Barton G.J."/>
            <person name="Westrop G.D."/>
            <person name="Mueller S."/>
            <person name="Dessi D."/>
            <person name="Fiori P.L."/>
            <person name="Ren Q."/>
            <person name="Paulsen I."/>
            <person name="Zhang H."/>
            <person name="Bastida-Corcuera F.D."/>
            <person name="Simoes-Barbosa A."/>
            <person name="Brown M.T."/>
            <person name="Hayes R.D."/>
            <person name="Mukherjee M."/>
            <person name="Okumura C.Y."/>
            <person name="Schneider R."/>
            <person name="Smith A.J."/>
            <person name="Vanacova S."/>
            <person name="Villalvazo M."/>
            <person name="Haas B.J."/>
            <person name="Pertea M."/>
            <person name="Feldblyum T.V."/>
            <person name="Utterback T.R."/>
            <person name="Shu C.L."/>
            <person name="Osoegawa K."/>
            <person name="de Jong P.J."/>
            <person name="Hrdy I."/>
            <person name="Horvathova L."/>
            <person name="Zubacova Z."/>
            <person name="Dolezal P."/>
            <person name="Malik S.B."/>
            <person name="Logsdon J.M. Jr."/>
            <person name="Henze K."/>
            <person name="Gupta A."/>
            <person name="Wang C.C."/>
            <person name="Dunne R.L."/>
            <person name="Upcroft J.A."/>
            <person name="Upcroft P."/>
            <person name="White O."/>
            <person name="Salzberg S.L."/>
            <person name="Tang P."/>
            <person name="Chiu C.-H."/>
            <person name="Lee Y.-S."/>
            <person name="Embley T.M."/>
            <person name="Coombs G.H."/>
            <person name="Mottram J.C."/>
            <person name="Tachezy J."/>
            <person name="Fraser-Liggett C.M."/>
            <person name="Johnson P.J."/>
        </authorList>
    </citation>
    <scope>NUCLEOTIDE SEQUENCE [LARGE SCALE GENOMIC DNA]</scope>
    <source>
        <strain evidence="1">G3</strain>
    </source>
</reference>
<organism evidence="1 2">
    <name type="scientific">Trichomonas vaginalis (strain ATCC PRA-98 / G3)</name>
    <dbReference type="NCBI Taxonomy" id="412133"/>
    <lineage>
        <taxon>Eukaryota</taxon>
        <taxon>Metamonada</taxon>
        <taxon>Parabasalia</taxon>
        <taxon>Trichomonadida</taxon>
        <taxon>Trichomonadidae</taxon>
        <taxon>Trichomonas</taxon>
    </lineage>
</organism>
<accession>A2EP45</accession>
<name>A2EP45_TRIV3</name>
<protein>
    <submittedName>
        <fullName evidence="1">Uncharacterized protein</fullName>
    </submittedName>
</protein>
<proteinExistence type="predicted"/>
<evidence type="ECO:0000313" key="2">
    <source>
        <dbReference type="Proteomes" id="UP000001542"/>
    </source>
</evidence>
<sequence>MEILSKLQNEYDKRNLNTEDERKWNKLKEIHPELVFLFDLTETIGWVPTGIDQEEVIKQAKLSNIVSYDKLSSYVTKTDPENKDQSDWFIALMDFSSDLYHYYNLLNTSSCISSLLLLHKRGYNIGNIFKTYDGISLTLNMYDSNALLFDIFDKYLNAIYNSDRSLFNVNNLIEKVNSYINQKNFLVQAGMNLLLNTIRNMMLICQ</sequence>
<dbReference type="AlphaFoldDB" id="A2EP45"/>
<dbReference type="EMBL" id="DS113445">
    <property type="protein sequence ID" value="EAY05583.1"/>
    <property type="molecule type" value="Genomic_DNA"/>
</dbReference>
<dbReference type="KEGG" id="tva:4763460"/>
<reference evidence="1" key="1">
    <citation type="submission" date="2006-10" db="EMBL/GenBank/DDBJ databases">
        <authorList>
            <person name="Amadeo P."/>
            <person name="Zhao Q."/>
            <person name="Wortman J."/>
            <person name="Fraser-Liggett C."/>
            <person name="Carlton J."/>
        </authorList>
    </citation>
    <scope>NUCLEOTIDE SEQUENCE</scope>
    <source>
        <strain evidence="1">G3</strain>
    </source>
</reference>
<dbReference type="InParanoid" id="A2EP45"/>
<dbReference type="VEuPathDB" id="TrichDB:TVAG_300650"/>
<dbReference type="RefSeq" id="XP_001317806.1">
    <property type="nucleotide sequence ID" value="XM_001317771.1"/>
</dbReference>
<gene>
    <name evidence="1" type="ORF">TVAG_300650</name>
</gene>
<dbReference type="VEuPathDB" id="TrichDB:TVAGG3_0155010"/>